<accession>A0A1H5TIF7</accession>
<keyword evidence="2" id="KW-1185">Reference proteome</keyword>
<dbReference type="RefSeq" id="WP_103895635.1">
    <property type="nucleotide sequence ID" value="NZ_FNUK01000006.1"/>
</dbReference>
<protein>
    <submittedName>
        <fullName evidence="1">Uncharacterized protein</fullName>
    </submittedName>
</protein>
<sequence length="68" mass="8169">MMDCYDADKKVLEQKVTEMINRSKDYIMQLEEGDVGKITDINERIFIRFYVTEKNIIIDEVQEQVYMV</sequence>
<dbReference type="OrthoDB" id="2112281at2"/>
<reference evidence="2" key="1">
    <citation type="submission" date="2016-10" db="EMBL/GenBank/DDBJ databases">
        <authorList>
            <person name="Varghese N."/>
            <person name="Submissions S."/>
        </authorList>
    </citation>
    <scope>NUCLEOTIDE SEQUENCE [LARGE SCALE GENOMIC DNA]</scope>
    <source>
        <strain evidence="2">DSM 5463</strain>
    </source>
</reference>
<proteinExistence type="predicted"/>
<name>A0A1H5TIF7_9CLOT</name>
<dbReference type="Proteomes" id="UP000242850">
    <property type="component" value="Unassembled WGS sequence"/>
</dbReference>
<organism evidence="1 2">
    <name type="scientific">Caloramator fervidus</name>
    <dbReference type="NCBI Taxonomy" id="29344"/>
    <lineage>
        <taxon>Bacteria</taxon>
        <taxon>Bacillati</taxon>
        <taxon>Bacillota</taxon>
        <taxon>Clostridia</taxon>
        <taxon>Eubacteriales</taxon>
        <taxon>Clostridiaceae</taxon>
        <taxon>Caloramator</taxon>
    </lineage>
</organism>
<gene>
    <name evidence="1" type="ORF">SAMN05660865_00629</name>
</gene>
<dbReference type="EMBL" id="FNUK01000006">
    <property type="protein sequence ID" value="SEF62554.1"/>
    <property type="molecule type" value="Genomic_DNA"/>
</dbReference>
<dbReference type="AlphaFoldDB" id="A0A1H5TIF7"/>
<evidence type="ECO:0000313" key="2">
    <source>
        <dbReference type="Proteomes" id="UP000242850"/>
    </source>
</evidence>
<evidence type="ECO:0000313" key="1">
    <source>
        <dbReference type="EMBL" id="SEF62554.1"/>
    </source>
</evidence>